<feature type="compositionally biased region" description="Basic residues" evidence="1">
    <location>
        <begin position="1"/>
        <end position="15"/>
    </location>
</feature>
<feature type="region of interest" description="Disordered" evidence="1">
    <location>
        <begin position="200"/>
        <end position="228"/>
    </location>
</feature>
<evidence type="ECO:0000313" key="2">
    <source>
        <dbReference type="EMBL" id="CAD8578996.1"/>
    </source>
</evidence>
<dbReference type="EMBL" id="HBEW01002467">
    <property type="protein sequence ID" value="CAD8578996.1"/>
    <property type="molecule type" value="Transcribed_RNA"/>
</dbReference>
<feature type="region of interest" description="Disordered" evidence="1">
    <location>
        <begin position="1"/>
        <end position="21"/>
    </location>
</feature>
<evidence type="ECO:0000256" key="1">
    <source>
        <dbReference type="SAM" id="MobiDB-lite"/>
    </source>
</evidence>
<protein>
    <submittedName>
        <fullName evidence="2">Uncharacterized protein</fullName>
    </submittedName>
</protein>
<proteinExistence type="predicted"/>
<sequence>MPRKRPKRTPAKSHRWVSESSASESLRASRAQLVEDLNNSFPMRTDAASYAVVLISGGVRSSANDWAGLVVAVDARTGVTVKPLDVVAERDGEDACALRIAHEYSMQCIDGSTIMERLTFMPDGLGSVDGEVRDAANVPPMLTERYRVRLNAAEIAMLGGESPERMRGDYVDNDVVNTISLSAGECSLFAAHRALAPASGDWDDLRRGGSESRSILSQDDSQPSDDDAEEAAEKVMMNIDEALERMAAEIIADLSSQVGQNTNDLMDETLMDDGADADANADATEWKGSIAYLREQLRRQSGVCLIIPREDVERLLSDLERTK</sequence>
<organism evidence="2">
    <name type="scientific">Ostreococcus mediterraneus</name>
    <dbReference type="NCBI Taxonomy" id="1486918"/>
    <lineage>
        <taxon>Eukaryota</taxon>
        <taxon>Viridiplantae</taxon>
        <taxon>Chlorophyta</taxon>
        <taxon>Mamiellophyceae</taxon>
        <taxon>Mamiellales</taxon>
        <taxon>Bathycoccaceae</taxon>
        <taxon>Ostreococcus</taxon>
    </lineage>
</organism>
<dbReference type="AlphaFoldDB" id="A0A7S0KEU6"/>
<reference evidence="2" key="1">
    <citation type="submission" date="2021-01" db="EMBL/GenBank/DDBJ databases">
        <authorList>
            <person name="Corre E."/>
            <person name="Pelletier E."/>
            <person name="Niang G."/>
            <person name="Scheremetjew M."/>
            <person name="Finn R."/>
            <person name="Kale V."/>
            <person name="Holt S."/>
            <person name="Cochrane G."/>
            <person name="Meng A."/>
            <person name="Brown T."/>
            <person name="Cohen L."/>
        </authorList>
    </citation>
    <scope>NUCLEOTIDE SEQUENCE</scope>
    <source>
        <strain evidence="2">Clade-D-RCC2572</strain>
    </source>
</reference>
<name>A0A7S0KEU6_9CHLO</name>
<gene>
    <name evidence="2" type="ORF">OMED0929_LOCUS2033</name>
</gene>
<accession>A0A7S0KEU6</accession>